<sequence>MILYFPLSYLFISRLKTWHEKISWFIIYPGFLLLCCFLYNGSFVSLLLSFMMTMSIYEIGYLDNDYRTINTEKAPTIRGGELRDTIKSKLSSIIFIRVVYFFVSFALLIYQSDIIAHHYTVIYFVLCIGFLIISFYLHNTIRDKRNIITYFSLVSCRYIIPLIPTVTCSIFFVFVILLLFPLIRTLEHACKEKYGIKRLKDFIIYPDLFRVKYYFFFFDAAIVYAYIYQDWKIVLLSGYFLFYRYITFKVSDKNFVKRTHHGSYKWNKK</sequence>
<keyword evidence="1" id="KW-1133">Transmembrane helix</keyword>
<accession>B5L444</accession>
<dbReference type="EMBL" id="EU296418">
    <property type="protein sequence ID" value="ACD37128.1"/>
    <property type="molecule type" value="Genomic_DNA"/>
</dbReference>
<gene>
    <name evidence="2" type="primary">wfdC</name>
</gene>
<feature type="transmembrane region" description="Helical" evidence="1">
    <location>
        <begin position="25"/>
        <end position="48"/>
    </location>
</feature>
<evidence type="ECO:0000313" key="2">
    <source>
        <dbReference type="EMBL" id="ACD37128.1"/>
    </source>
</evidence>
<reference evidence="2" key="1">
    <citation type="journal article" date="2008" name="FEMS Microbiol. Rev.">
        <title>Structure and genetics of Shigella O antigens.</title>
        <authorList>
            <person name="Liu B."/>
            <person name="Knirel Y.A."/>
            <person name="Feng L."/>
            <person name="Perepelov A.V."/>
            <person name="Senchenkova S.N."/>
            <person name="Wang Q."/>
            <person name="Reeves P.R."/>
            <person name="Wang L."/>
        </authorList>
    </citation>
    <scope>NUCLEOTIDE SEQUENCE</scope>
</reference>
<feature type="transmembrane region" description="Helical" evidence="1">
    <location>
        <begin position="158"/>
        <end position="183"/>
    </location>
</feature>
<feature type="transmembrane region" description="Helical" evidence="1">
    <location>
        <begin position="90"/>
        <end position="110"/>
    </location>
</feature>
<protein>
    <submittedName>
        <fullName evidence="2">WfdC</fullName>
    </submittedName>
</protein>
<dbReference type="AlphaFoldDB" id="B5L444"/>
<name>B5L444_SHIBO</name>
<keyword evidence="1" id="KW-0812">Transmembrane</keyword>
<evidence type="ECO:0000256" key="1">
    <source>
        <dbReference type="SAM" id="Phobius"/>
    </source>
</evidence>
<organism evidence="2">
    <name type="scientific">Shigella boydii</name>
    <dbReference type="NCBI Taxonomy" id="621"/>
    <lineage>
        <taxon>Bacteria</taxon>
        <taxon>Pseudomonadati</taxon>
        <taxon>Pseudomonadota</taxon>
        <taxon>Gammaproteobacteria</taxon>
        <taxon>Enterobacterales</taxon>
        <taxon>Enterobacteriaceae</taxon>
        <taxon>Shigella</taxon>
    </lineage>
</organism>
<keyword evidence="1" id="KW-0472">Membrane</keyword>
<feature type="transmembrane region" description="Helical" evidence="1">
    <location>
        <begin position="116"/>
        <end position="137"/>
    </location>
</feature>
<proteinExistence type="predicted"/>